<keyword evidence="3" id="KW-0560">Oxidoreductase</keyword>
<dbReference type="GO" id="GO:0008703">
    <property type="term" value="F:5-amino-6-(5-phosphoribosylamino)uracil reductase activity"/>
    <property type="evidence" value="ECO:0007669"/>
    <property type="project" value="InterPro"/>
</dbReference>
<dbReference type="PANTHER" id="PTHR38011:SF7">
    <property type="entry name" value="2,5-DIAMINO-6-RIBOSYLAMINO-4(3H)-PYRIMIDINONE 5'-PHOSPHATE REDUCTASE"/>
    <property type="match status" value="1"/>
</dbReference>
<dbReference type="EMBL" id="CP006987">
    <property type="protein sequence ID" value="AIC29613.1"/>
    <property type="molecule type" value="Genomic_DNA"/>
</dbReference>
<evidence type="ECO:0000259" key="4">
    <source>
        <dbReference type="Pfam" id="PF01872"/>
    </source>
</evidence>
<dbReference type="KEGG" id="rei:IE4771_PA00107"/>
<evidence type="ECO:0000256" key="2">
    <source>
        <dbReference type="ARBA" id="ARBA00022857"/>
    </source>
</evidence>
<sequence length="233" mass="25054">MPRPHVICHMMSPLDGRLIVNDWAEATGHSVEELVKVYDDLHEKIGADAWLSGRATGEEFADAVDRPYETTGTAPRPIHNANPDANEFAVIVDKDGWLRWDKNDIEDAQLIVLTGSDVDDAYLAGLAQAGVSYIVSEKDGVDLKNALDVLGTEFGVKRLMLEGGAQTNGHFLNEGLVDEVSLVIFPAIGGKSNTPAIFEGGEDGLAGGARLTFMSAEAAGLGSVHLRYRVERP</sequence>
<dbReference type="InterPro" id="IPR050765">
    <property type="entry name" value="Riboflavin_Biosynth_HTPR"/>
</dbReference>
<reference evidence="5 6" key="1">
    <citation type="submission" date="2013-12" db="EMBL/GenBank/DDBJ databases">
        <title>Complete genome sequence of Rhizobium etli bv. mimosae IE4771.</title>
        <authorList>
            <person name="Bustos P."/>
            <person name="Santamaria R.I."/>
            <person name="Lozano L."/>
            <person name="Ormeno-Orrillo E."/>
            <person name="Rogel M.A."/>
            <person name="Romero D."/>
            <person name="Cevallos M.A."/>
            <person name="Martinez-Romero E."/>
            <person name="Gonzalez V."/>
        </authorList>
    </citation>
    <scope>NUCLEOTIDE SEQUENCE [LARGE SCALE GENOMIC DNA]</scope>
    <source>
        <strain evidence="5 6">IE4771</strain>
        <plasmid evidence="6">Plasmid pRetIE4771a</plasmid>
    </source>
</reference>
<proteinExistence type="predicted"/>
<geneLocation type="plasmid" evidence="5 6">
    <name>pRetIE4771a</name>
</geneLocation>
<organism evidence="5 6">
    <name type="scientific">Rhizobium etli bv. mimosae str. IE4771</name>
    <dbReference type="NCBI Taxonomy" id="1432050"/>
    <lineage>
        <taxon>Bacteria</taxon>
        <taxon>Pseudomonadati</taxon>
        <taxon>Pseudomonadota</taxon>
        <taxon>Alphaproteobacteria</taxon>
        <taxon>Hyphomicrobiales</taxon>
        <taxon>Rhizobiaceae</taxon>
        <taxon>Rhizobium/Agrobacterium group</taxon>
        <taxon>Rhizobium</taxon>
    </lineage>
</organism>
<dbReference type="Gene3D" id="3.40.430.10">
    <property type="entry name" value="Dihydrofolate Reductase, subunit A"/>
    <property type="match status" value="1"/>
</dbReference>
<accession>A0A060I3A8</accession>
<comment type="pathway">
    <text evidence="1">Cofactor biosynthesis; riboflavin biosynthesis.</text>
</comment>
<gene>
    <name evidence="5" type="ORF">IE4771_PA00107</name>
</gene>
<evidence type="ECO:0000256" key="3">
    <source>
        <dbReference type="ARBA" id="ARBA00023002"/>
    </source>
</evidence>
<keyword evidence="5" id="KW-0614">Plasmid</keyword>
<dbReference type="Pfam" id="PF01872">
    <property type="entry name" value="RibD_C"/>
    <property type="match status" value="1"/>
</dbReference>
<feature type="domain" description="Bacterial bifunctional deaminase-reductase C-terminal" evidence="4">
    <location>
        <begin position="4"/>
        <end position="220"/>
    </location>
</feature>
<keyword evidence="2" id="KW-0521">NADP</keyword>
<dbReference type="RefSeq" id="WP_040140032.1">
    <property type="nucleotide sequence ID" value="NZ_CP006987.1"/>
</dbReference>
<dbReference type="OrthoDB" id="9800865at2"/>
<dbReference type="HOGENOM" id="CLU_073038_1_0_5"/>
<dbReference type="PANTHER" id="PTHR38011">
    <property type="entry name" value="DIHYDROFOLATE REDUCTASE FAMILY PROTEIN (AFU_ORTHOLOGUE AFUA_8G06820)"/>
    <property type="match status" value="1"/>
</dbReference>
<dbReference type="AlphaFoldDB" id="A0A060I3A8"/>
<name>A0A060I3A8_RHIET</name>
<protein>
    <submittedName>
        <fullName evidence="5">Riboflavin biosynthesis bifunctional deaminase-reductase protein</fullName>
    </submittedName>
</protein>
<dbReference type="InterPro" id="IPR002734">
    <property type="entry name" value="RibDG_C"/>
</dbReference>
<dbReference type="Proteomes" id="UP000027180">
    <property type="component" value="Plasmid pRetIE4771a"/>
</dbReference>
<evidence type="ECO:0000313" key="6">
    <source>
        <dbReference type="Proteomes" id="UP000027180"/>
    </source>
</evidence>
<dbReference type="InterPro" id="IPR024072">
    <property type="entry name" value="DHFR-like_dom_sf"/>
</dbReference>
<evidence type="ECO:0000256" key="1">
    <source>
        <dbReference type="ARBA" id="ARBA00005104"/>
    </source>
</evidence>
<dbReference type="GO" id="GO:0009231">
    <property type="term" value="P:riboflavin biosynthetic process"/>
    <property type="evidence" value="ECO:0007669"/>
    <property type="project" value="InterPro"/>
</dbReference>
<dbReference type="SUPFAM" id="SSF53597">
    <property type="entry name" value="Dihydrofolate reductase-like"/>
    <property type="match status" value="1"/>
</dbReference>
<evidence type="ECO:0000313" key="5">
    <source>
        <dbReference type="EMBL" id="AIC29613.1"/>
    </source>
</evidence>